<gene>
    <name evidence="3" type="ORF">Sango_2685900</name>
</gene>
<evidence type="ECO:0000313" key="3">
    <source>
        <dbReference type="EMBL" id="KAK4385619.1"/>
    </source>
</evidence>
<dbReference type="Proteomes" id="UP001289374">
    <property type="component" value="Unassembled WGS sequence"/>
</dbReference>
<evidence type="ECO:0000259" key="2">
    <source>
        <dbReference type="Pfam" id="PF03108"/>
    </source>
</evidence>
<feature type="compositionally biased region" description="Acidic residues" evidence="1">
    <location>
        <begin position="15"/>
        <end position="41"/>
    </location>
</feature>
<dbReference type="Pfam" id="PF03108">
    <property type="entry name" value="DBD_Tnp_Mut"/>
    <property type="match status" value="1"/>
</dbReference>
<accession>A0AAE1W2P1</accession>
<protein>
    <recommendedName>
        <fullName evidence="2">Transposase MuDR plant domain-containing protein</fullName>
    </recommendedName>
</protein>
<evidence type="ECO:0000256" key="1">
    <source>
        <dbReference type="SAM" id="MobiDB-lite"/>
    </source>
</evidence>
<evidence type="ECO:0000313" key="4">
    <source>
        <dbReference type="Proteomes" id="UP001289374"/>
    </source>
</evidence>
<reference evidence="3" key="1">
    <citation type="submission" date="2020-06" db="EMBL/GenBank/DDBJ databases">
        <authorList>
            <person name="Li T."/>
            <person name="Hu X."/>
            <person name="Zhang T."/>
            <person name="Song X."/>
            <person name="Zhang H."/>
            <person name="Dai N."/>
            <person name="Sheng W."/>
            <person name="Hou X."/>
            <person name="Wei L."/>
        </authorList>
    </citation>
    <scope>NUCLEOTIDE SEQUENCE</scope>
    <source>
        <strain evidence="3">K16</strain>
        <tissue evidence="3">Leaf</tissue>
    </source>
</reference>
<sequence>MGTKLTDLVIHYNENGEEGADNEEDNDDENESDNSEAETDNENIATDDPTADIDGGSTDYASDEIPHNYAMTDDDCEDPKLNNGGKDFALPSDPLEKIKLEKGMLFSLVDTFRLALREYAIREGFKVIRDKNKKERVTAHCDGKGCKWRIHASVAPNGISFMIKTYIRKHTCVRVDKNKEATASWMTNKLVDVLRENPIMKCRGMRHELQKFGVNPPYMRLYRAKKIAILRIKGNHTASFGML</sequence>
<proteinExistence type="predicted"/>
<dbReference type="PANTHER" id="PTHR31973:SF187">
    <property type="entry name" value="MUTATOR TRANSPOSASE MUDRA PROTEIN"/>
    <property type="match status" value="1"/>
</dbReference>
<feature type="region of interest" description="Disordered" evidence="1">
    <location>
        <begin position="1"/>
        <end position="85"/>
    </location>
</feature>
<dbReference type="PANTHER" id="PTHR31973">
    <property type="entry name" value="POLYPROTEIN, PUTATIVE-RELATED"/>
    <property type="match status" value="1"/>
</dbReference>
<name>A0AAE1W2P1_9LAMI</name>
<organism evidence="3 4">
    <name type="scientific">Sesamum angolense</name>
    <dbReference type="NCBI Taxonomy" id="2727404"/>
    <lineage>
        <taxon>Eukaryota</taxon>
        <taxon>Viridiplantae</taxon>
        <taxon>Streptophyta</taxon>
        <taxon>Embryophyta</taxon>
        <taxon>Tracheophyta</taxon>
        <taxon>Spermatophyta</taxon>
        <taxon>Magnoliopsida</taxon>
        <taxon>eudicotyledons</taxon>
        <taxon>Gunneridae</taxon>
        <taxon>Pentapetalae</taxon>
        <taxon>asterids</taxon>
        <taxon>lamiids</taxon>
        <taxon>Lamiales</taxon>
        <taxon>Pedaliaceae</taxon>
        <taxon>Sesamum</taxon>
    </lineage>
</organism>
<feature type="domain" description="Transposase MuDR plant" evidence="2">
    <location>
        <begin position="98"/>
        <end position="163"/>
    </location>
</feature>
<dbReference type="AlphaFoldDB" id="A0AAE1W2P1"/>
<reference evidence="3" key="2">
    <citation type="journal article" date="2024" name="Plant">
        <title>Genomic evolution and insights into agronomic trait innovations of Sesamum species.</title>
        <authorList>
            <person name="Miao H."/>
            <person name="Wang L."/>
            <person name="Qu L."/>
            <person name="Liu H."/>
            <person name="Sun Y."/>
            <person name="Le M."/>
            <person name="Wang Q."/>
            <person name="Wei S."/>
            <person name="Zheng Y."/>
            <person name="Lin W."/>
            <person name="Duan Y."/>
            <person name="Cao H."/>
            <person name="Xiong S."/>
            <person name="Wang X."/>
            <person name="Wei L."/>
            <person name="Li C."/>
            <person name="Ma Q."/>
            <person name="Ju M."/>
            <person name="Zhao R."/>
            <person name="Li G."/>
            <person name="Mu C."/>
            <person name="Tian Q."/>
            <person name="Mei H."/>
            <person name="Zhang T."/>
            <person name="Gao T."/>
            <person name="Zhang H."/>
        </authorList>
    </citation>
    <scope>NUCLEOTIDE SEQUENCE</scope>
    <source>
        <strain evidence="3">K16</strain>
    </source>
</reference>
<dbReference type="InterPro" id="IPR004332">
    <property type="entry name" value="Transposase_MuDR"/>
</dbReference>
<comment type="caution">
    <text evidence="3">The sequence shown here is derived from an EMBL/GenBank/DDBJ whole genome shotgun (WGS) entry which is preliminary data.</text>
</comment>
<dbReference type="EMBL" id="JACGWL010000016">
    <property type="protein sequence ID" value="KAK4385619.1"/>
    <property type="molecule type" value="Genomic_DNA"/>
</dbReference>
<keyword evidence="4" id="KW-1185">Reference proteome</keyword>